<evidence type="ECO:0000313" key="1">
    <source>
        <dbReference type="EMBL" id="GMS99238.1"/>
    </source>
</evidence>
<proteinExistence type="predicted"/>
<dbReference type="Proteomes" id="UP001432027">
    <property type="component" value="Unassembled WGS sequence"/>
</dbReference>
<comment type="caution">
    <text evidence="1">The sequence shown here is derived from an EMBL/GenBank/DDBJ whole genome shotgun (WGS) entry which is preliminary data.</text>
</comment>
<keyword evidence="2" id="KW-1185">Reference proteome</keyword>
<reference evidence="1" key="1">
    <citation type="submission" date="2023-10" db="EMBL/GenBank/DDBJ databases">
        <title>Genome assembly of Pristionchus species.</title>
        <authorList>
            <person name="Yoshida K."/>
            <person name="Sommer R.J."/>
        </authorList>
    </citation>
    <scope>NUCLEOTIDE SEQUENCE</scope>
    <source>
        <strain evidence="1">RS0144</strain>
    </source>
</reference>
<evidence type="ECO:0000313" key="2">
    <source>
        <dbReference type="Proteomes" id="UP001432027"/>
    </source>
</evidence>
<gene>
    <name evidence="1" type="ORF">PENTCL1PPCAC_21413</name>
</gene>
<accession>A0AAV5TXG6</accession>
<name>A0AAV5TXG6_9BILA</name>
<dbReference type="EMBL" id="BTSX01000005">
    <property type="protein sequence ID" value="GMS99238.1"/>
    <property type="molecule type" value="Genomic_DNA"/>
</dbReference>
<organism evidence="1 2">
    <name type="scientific">Pristionchus entomophagus</name>
    <dbReference type="NCBI Taxonomy" id="358040"/>
    <lineage>
        <taxon>Eukaryota</taxon>
        <taxon>Metazoa</taxon>
        <taxon>Ecdysozoa</taxon>
        <taxon>Nematoda</taxon>
        <taxon>Chromadorea</taxon>
        <taxon>Rhabditida</taxon>
        <taxon>Rhabditina</taxon>
        <taxon>Diplogasteromorpha</taxon>
        <taxon>Diplogasteroidea</taxon>
        <taxon>Neodiplogasteridae</taxon>
        <taxon>Pristionchus</taxon>
    </lineage>
</organism>
<dbReference type="AlphaFoldDB" id="A0AAV5TXG6"/>
<sequence>CSYRPPQAKNSCGSVTIDAILNKTWIEDGRELHDYTIKINSGAGRMRKLFVLEPNAEVVSARNLTEISFNEYQTPEWMTLEDGESCEDLGYVSVGASTPWLLSCSAGSYWMSRVASPWEPEKVNPYTAKSKH</sequence>
<feature type="non-terminal residue" evidence="1">
    <location>
        <position position="1"/>
    </location>
</feature>
<protein>
    <submittedName>
        <fullName evidence="1">Uncharacterized protein</fullName>
    </submittedName>
</protein>